<dbReference type="InterPro" id="IPR046617">
    <property type="entry name" value="DUF6730"/>
</dbReference>
<sequence length="155" mass="18078">MAKLDEITELLTDELEGFRTAIAQLNKISGELKSSEVVRYIYTIKQQISDLDQKQDTHFQRSVRESGKLSEKMADAKLTPRWLLALFCIAFTFNVLALGYFGCHFIQLEDYRAESFENGKEQVILDLKGYFDEHPEVYNDFQAWSKEQERVPNQK</sequence>
<evidence type="ECO:0000256" key="1">
    <source>
        <dbReference type="SAM" id="Phobius"/>
    </source>
</evidence>
<feature type="transmembrane region" description="Helical" evidence="1">
    <location>
        <begin position="82"/>
        <end position="102"/>
    </location>
</feature>
<proteinExistence type="predicted"/>
<reference evidence="3" key="1">
    <citation type="journal article" date="2019" name="Int. J. Syst. Evol. Microbiol.">
        <title>The Global Catalogue of Microorganisms (GCM) 10K type strain sequencing project: providing services to taxonomists for standard genome sequencing and annotation.</title>
        <authorList>
            <consortium name="The Broad Institute Genomics Platform"/>
            <consortium name="The Broad Institute Genome Sequencing Center for Infectious Disease"/>
            <person name="Wu L."/>
            <person name="Ma J."/>
        </authorList>
    </citation>
    <scope>NUCLEOTIDE SEQUENCE [LARGE SCALE GENOMIC DNA]</scope>
    <source>
        <strain evidence="3">KCTC 52368</strain>
    </source>
</reference>
<keyword evidence="1" id="KW-0812">Transmembrane</keyword>
<dbReference type="RefSeq" id="WP_377768374.1">
    <property type="nucleotide sequence ID" value="NZ_JBHULB010000082.1"/>
</dbReference>
<gene>
    <name evidence="2" type="ORF">ACFSQJ_18435</name>
</gene>
<keyword evidence="1" id="KW-0472">Membrane</keyword>
<dbReference type="EMBL" id="JBHULB010000082">
    <property type="protein sequence ID" value="MFD2588910.1"/>
    <property type="molecule type" value="Genomic_DNA"/>
</dbReference>
<organism evidence="2 3">
    <name type="scientific">Croceitalea marina</name>
    <dbReference type="NCBI Taxonomy" id="1775166"/>
    <lineage>
        <taxon>Bacteria</taxon>
        <taxon>Pseudomonadati</taxon>
        <taxon>Bacteroidota</taxon>
        <taxon>Flavobacteriia</taxon>
        <taxon>Flavobacteriales</taxon>
        <taxon>Flavobacteriaceae</taxon>
        <taxon>Croceitalea</taxon>
    </lineage>
</organism>
<protein>
    <submittedName>
        <fullName evidence="2">DUF6730 family protein</fullName>
    </submittedName>
</protein>
<keyword evidence="1" id="KW-1133">Transmembrane helix</keyword>
<dbReference type="Pfam" id="PF20503">
    <property type="entry name" value="DUF6730"/>
    <property type="match status" value="1"/>
</dbReference>
<evidence type="ECO:0000313" key="2">
    <source>
        <dbReference type="EMBL" id="MFD2588910.1"/>
    </source>
</evidence>
<evidence type="ECO:0000313" key="3">
    <source>
        <dbReference type="Proteomes" id="UP001597526"/>
    </source>
</evidence>
<comment type="caution">
    <text evidence="2">The sequence shown here is derived from an EMBL/GenBank/DDBJ whole genome shotgun (WGS) entry which is preliminary data.</text>
</comment>
<keyword evidence="3" id="KW-1185">Reference proteome</keyword>
<name>A0ABW5N086_9FLAO</name>
<dbReference type="Proteomes" id="UP001597526">
    <property type="component" value="Unassembled WGS sequence"/>
</dbReference>
<accession>A0ABW5N086</accession>